<evidence type="ECO:0000256" key="4">
    <source>
        <dbReference type="ARBA" id="ARBA00023329"/>
    </source>
</evidence>
<reference evidence="7" key="1">
    <citation type="submission" date="2022-08" db="EMBL/GenBank/DDBJ databases">
        <title>Novel sulphate-reducing endosymbionts in the free-living metamonad Anaeramoeba.</title>
        <authorList>
            <person name="Jerlstrom-Hultqvist J."/>
            <person name="Cepicka I."/>
            <person name="Gallot-Lavallee L."/>
            <person name="Salas-Leiva D."/>
            <person name="Curtis B.A."/>
            <person name="Zahonova K."/>
            <person name="Pipaliya S."/>
            <person name="Dacks J."/>
            <person name="Roger A.J."/>
        </authorList>
    </citation>
    <scope>NUCLEOTIDE SEQUENCE</scope>
    <source>
        <strain evidence="7">Busselton2</strain>
    </source>
</reference>
<dbReference type="InterPro" id="IPR000300">
    <property type="entry name" value="IPPc"/>
</dbReference>
<feature type="compositionally biased region" description="Polar residues" evidence="5">
    <location>
        <begin position="181"/>
        <end position="197"/>
    </location>
</feature>
<dbReference type="SUPFAM" id="SSF56219">
    <property type="entry name" value="DNase I-like"/>
    <property type="match status" value="1"/>
</dbReference>
<dbReference type="GO" id="GO:0030670">
    <property type="term" value="C:phagocytic vesicle membrane"/>
    <property type="evidence" value="ECO:0007669"/>
    <property type="project" value="UniProtKB-SubCell"/>
</dbReference>
<dbReference type="GO" id="GO:0004439">
    <property type="term" value="F:phosphatidylinositol-4,5-bisphosphate 5-phosphatase activity"/>
    <property type="evidence" value="ECO:0007669"/>
    <property type="project" value="TreeGrafter"/>
</dbReference>
<accession>A0AAV7YVA3</accession>
<evidence type="ECO:0000256" key="3">
    <source>
        <dbReference type="ARBA" id="ARBA00022753"/>
    </source>
</evidence>
<dbReference type="Pfam" id="PF21310">
    <property type="entry name" value="OCRL-like_ASH"/>
    <property type="match status" value="1"/>
</dbReference>
<feature type="region of interest" description="Disordered" evidence="5">
    <location>
        <begin position="172"/>
        <end position="201"/>
    </location>
</feature>
<organism evidence="7 8">
    <name type="scientific">Anaeramoeba flamelloides</name>
    <dbReference type="NCBI Taxonomy" id="1746091"/>
    <lineage>
        <taxon>Eukaryota</taxon>
        <taxon>Metamonada</taxon>
        <taxon>Anaeramoebidae</taxon>
        <taxon>Anaeramoeba</taxon>
    </lineage>
</organism>
<dbReference type="EMBL" id="JANTQA010000047">
    <property type="protein sequence ID" value="KAJ3433733.1"/>
    <property type="molecule type" value="Genomic_DNA"/>
</dbReference>
<keyword evidence="4" id="KW-0968">Cytoplasmic vesicle</keyword>
<feature type="region of interest" description="Disordered" evidence="5">
    <location>
        <begin position="694"/>
        <end position="727"/>
    </location>
</feature>
<evidence type="ECO:0000259" key="6">
    <source>
        <dbReference type="PROSITE" id="PS50238"/>
    </source>
</evidence>
<dbReference type="AlphaFoldDB" id="A0AAV7YVA3"/>
<dbReference type="PROSITE" id="PS50238">
    <property type="entry name" value="RHOGAP"/>
    <property type="match status" value="1"/>
</dbReference>
<protein>
    <recommendedName>
        <fullName evidence="6">Rho-GAP domain-containing protein</fullName>
    </recommendedName>
</protein>
<sequence>MNFQERKAFERAVRPILATNDNLGLVSAVHLFDRTNQSRPMYLVLLQHKSKKGFLEEAVVFFSKKKKKNEPARITPEVVLPVCSDFHFTKLTSVLMEINISQNLYRFATTTSAARLLSQKFLKIMEDLKKNPLPPRDLGFGHHKWIFHYCLITKKLVSKLEKEYRLAIQKNGNKNSKKSEVSQSEEISEFSDLSNISDSDEEIQKKKNNLLLKDLIFKKKQISEEELEENIQTENDFALDLGVPLNSNNLNPNENENENENKNEDENENEKEKEKKKNKEKEKEKEKKKINENDEKEKQSLNKNENENDKEKEKEKILSQLKTKEDYDEIKNEEKEKEKEKQQENEKKISKISKLNQSYPPTSAIFDEEKQIYETKIEKKMSNVSSDFSLSREYVDVKMIQEMDKYSNWEELKILFVTFNVNDKRPSTEFKKLIAPNKKETKLDLVIVGLQEIDMSPSNILMDMNKSRSKLWVRHVEKELFALSEGGSDWKLIVQEQMVGLFLGIWINKKHLKGLGRSETDFVRCGALKKFGNKGALAAKLQIYDSKIIIINSHLAAHQGNVKKRNHDLKTIFQKLWDGKLIGYNQNSAIYQPDLMFLAGDLNYRIELDHDHVLKNVEEKNYQLLIKNDQLKKEILINKNANLINFKEGEIVFPPSYKFDVGTKNNYDSSKKKRIPAYTDRILWFLDSPFNDDNTDEEKDENESDNENDNDNKNENEDKKKKKKKEKKKTQLVQHYYKSVNSYMFSDHKPVTSLFTFQARKIDFLKKSLYLEKLLGEITEIENNAIAKTEVSTNSIDFGLVQYKIPKIEKLVIKNIGSVVASFAFVCKPEPDPKSEPVLMQLPWLKITPKHGIIPEGSTRTISITLQVNDPKTARRFTLERDELETVLILHLKHGKVHFITISATWEKTCFGLSLSNLINCAEPVSKTSLSQINNTAESNESMLIPKELWLLTDYIWNYGTTKKKLFQQGGDFDEINTIRTLISCTSEQLDSKFSIHSVTEVFLEFIESLYRPIINLKKYKSSIKDTNSNIQSLKLIKKLNPVNYQAFIYLISFGKHLLANSKENNLSLSFVSQIFASIFFRWDKNNHPSQREIEESILLIQNFLLF</sequence>
<dbReference type="InterPro" id="IPR008936">
    <property type="entry name" value="Rho_GTPase_activation_prot"/>
</dbReference>
<evidence type="ECO:0000256" key="1">
    <source>
        <dbReference type="ARBA" id="ARBA00004146"/>
    </source>
</evidence>
<gene>
    <name evidence="7" type="ORF">M0812_22699</name>
</gene>
<feature type="compositionally biased region" description="Acidic residues" evidence="5">
    <location>
        <begin position="694"/>
        <end position="709"/>
    </location>
</feature>
<evidence type="ECO:0000313" key="8">
    <source>
        <dbReference type="Proteomes" id="UP001146793"/>
    </source>
</evidence>
<dbReference type="SUPFAM" id="SSF48350">
    <property type="entry name" value="GTPase activation domain, GAP"/>
    <property type="match status" value="1"/>
</dbReference>
<dbReference type="Gene3D" id="3.60.10.10">
    <property type="entry name" value="Endonuclease/exonuclease/phosphatase"/>
    <property type="match status" value="1"/>
</dbReference>
<dbReference type="GO" id="GO:0031901">
    <property type="term" value="C:early endosome membrane"/>
    <property type="evidence" value="ECO:0007669"/>
    <property type="project" value="UniProtKB-SubCell"/>
</dbReference>
<dbReference type="InterPro" id="IPR000198">
    <property type="entry name" value="RhoGAP_dom"/>
</dbReference>
<dbReference type="InterPro" id="IPR036691">
    <property type="entry name" value="Endo/exonu/phosph_ase_sf"/>
</dbReference>
<dbReference type="SMART" id="SM00128">
    <property type="entry name" value="IPPc"/>
    <property type="match status" value="1"/>
</dbReference>
<feature type="domain" description="Rho-GAP" evidence="6">
    <location>
        <begin position="928"/>
        <end position="1107"/>
    </location>
</feature>
<comment type="subcellular location">
    <subcellularLocation>
        <location evidence="2">Cytoplasmic vesicle</location>
        <location evidence="2">Phagosome membrane</location>
    </subcellularLocation>
    <subcellularLocation>
        <location evidence="1">Early endosome membrane</location>
    </subcellularLocation>
</comment>
<proteinExistence type="predicted"/>
<dbReference type="Pfam" id="PF22669">
    <property type="entry name" value="Exo_endo_phos2"/>
    <property type="match status" value="1"/>
</dbReference>
<dbReference type="GO" id="GO:0046856">
    <property type="term" value="P:phosphatidylinositol dephosphorylation"/>
    <property type="evidence" value="ECO:0007669"/>
    <property type="project" value="InterPro"/>
</dbReference>
<evidence type="ECO:0000256" key="2">
    <source>
        <dbReference type="ARBA" id="ARBA00004580"/>
    </source>
</evidence>
<dbReference type="GO" id="GO:0007165">
    <property type="term" value="P:signal transduction"/>
    <property type="evidence" value="ECO:0007669"/>
    <property type="project" value="InterPro"/>
</dbReference>
<evidence type="ECO:0000256" key="5">
    <source>
        <dbReference type="SAM" id="MobiDB-lite"/>
    </source>
</evidence>
<dbReference type="InterPro" id="IPR013783">
    <property type="entry name" value="Ig-like_fold"/>
</dbReference>
<evidence type="ECO:0000313" key="7">
    <source>
        <dbReference type="EMBL" id="KAJ3433733.1"/>
    </source>
</evidence>
<comment type="caution">
    <text evidence="7">The sequence shown here is derived from an EMBL/GenBank/DDBJ whole genome shotgun (WGS) entry which is preliminary data.</text>
</comment>
<feature type="region of interest" description="Disordered" evidence="5">
    <location>
        <begin position="242"/>
        <end position="351"/>
    </location>
</feature>
<name>A0AAV7YVA3_9EUKA</name>
<feature type="compositionally biased region" description="Basic and acidic residues" evidence="5">
    <location>
        <begin position="259"/>
        <end position="349"/>
    </location>
</feature>
<dbReference type="Gene3D" id="1.10.555.10">
    <property type="entry name" value="Rho GTPase activation protein"/>
    <property type="match status" value="1"/>
</dbReference>
<dbReference type="Pfam" id="PF00620">
    <property type="entry name" value="RhoGAP"/>
    <property type="match status" value="1"/>
</dbReference>
<dbReference type="Proteomes" id="UP001146793">
    <property type="component" value="Unassembled WGS sequence"/>
</dbReference>
<dbReference type="InterPro" id="IPR046985">
    <property type="entry name" value="IP5"/>
</dbReference>
<dbReference type="InterPro" id="IPR048869">
    <property type="entry name" value="OCRL-1_2_ASH"/>
</dbReference>
<dbReference type="PANTHER" id="PTHR11200:SF300">
    <property type="entry name" value="TYPE II INOSITOL 1,4,5-TRISPHOSPHATE 5-PHOSPHATASE"/>
    <property type="match status" value="1"/>
</dbReference>
<feature type="compositionally biased region" description="Basic and acidic residues" evidence="5">
    <location>
        <begin position="710"/>
        <end position="719"/>
    </location>
</feature>
<dbReference type="SMART" id="SM00324">
    <property type="entry name" value="RhoGAP"/>
    <property type="match status" value="1"/>
</dbReference>
<keyword evidence="3" id="KW-0967">Endosome</keyword>
<dbReference type="Gene3D" id="2.60.40.10">
    <property type="entry name" value="Immunoglobulins"/>
    <property type="match status" value="1"/>
</dbReference>
<dbReference type="PANTHER" id="PTHR11200">
    <property type="entry name" value="INOSITOL 5-PHOSPHATASE"/>
    <property type="match status" value="1"/>
</dbReference>